<dbReference type="AlphaFoldDB" id="X0X6S8"/>
<dbReference type="NCBIfam" id="TIGR00524">
    <property type="entry name" value="eIF-2B_rel"/>
    <property type="match status" value="1"/>
</dbReference>
<name>X0X6S8_9ZZZZ</name>
<dbReference type="InterPro" id="IPR027363">
    <property type="entry name" value="M1Pi_N"/>
</dbReference>
<reference evidence="2" key="1">
    <citation type="journal article" date="2014" name="Front. Microbiol.">
        <title>High frequency of phylogenetically diverse reductive dehalogenase-homologous genes in deep subseafloor sedimentary metagenomes.</title>
        <authorList>
            <person name="Kawai M."/>
            <person name="Futagami T."/>
            <person name="Toyoda A."/>
            <person name="Takaki Y."/>
            <person name="Nishi S."/>
            <person name="Hori S."/>
            <person name="Arai W."/>
            <person name="Tsubouchi T."/>
            <person name="Morono Y."/>
            <person name="Uchiyama I."/>
            <person name="Ito T."/>
            <person name="Fujiyama A."/>
            <person name="Inagaki F."/>
            <person name="Takami H."/>
        </authorList>
    </citation>
    <scope>NUCLEOTIDE SEQUENCE</scope>
    <source>
        <strain evidence="2">Expedition CK06-06</strain>
    </source>
</reference>
<dbReference type="SUPFAM" id="SSF100950">
    <property type="entry name" value="NagB/RpiA/CoA transferase-like"/>
    <property type="match status" value="1"/>
</dbReference>
<sequence>EAKKILKEDKKICRKIGRFGSALIKSGDTILTHCNAGGLATADYGTALGVIFASLRQGKKIKVYAGETRPLLQGARLTAWELVREGIDTTLIADNMAASLMAKGKIDKIIVGADRIARNGDTANKIGTYSLAVLARHHGIPFYVAAPLSTIDTRIRNASDIPIEERHPDEVRKIKGVYIAPKKVKVFNPAFDVTPARFVTAIVTEKGVLQKPFTRSIKKVSGTGS</sequence>
<dbReference type="InterPro" id="IPR005251">
    <property type="entry name" value="IF-M1Pi"/>
</dbReference>
<evidence type="ECO:0000313" key="2">
    <source>
        <dbReference type="EMBL" id="GAG32368.1"/>
    </source>
</evidence>
<dbReference type="Pfam" id="PF01008">
    <property type="entry name" value="IF-2B"/>
    <property type="match status" value="1"/>
</dbReference>
<dbReference type="NCBIfam" id="TIGR00512">
    <property type="entry name" value="salvage_mtnA"/>
    <property type="match status" value="1"/>
</dbReference>
<dbReference type="NCBIfam" id="NF004326">
    <property type="entry name" value="PRK05720.1"/>
    <property type="match status" value="1"/>
</dbReference>
<evidence type="ECO:0000256" key="1">
    <source>
        <dbReference type="ARBA" id="ARBA00023235"/>
    </source>
</evidence>
<evidence type="ECO:0008006" key="3">
    <source>
        <dbReference type="Google" id="ProtNLM"/>
    </source>
</evidence>
<organism evidence="2">
    <name type="scientific">marine sediment metagenome</name>
    <dbReference type="NCBI Taxonomy" id="412755"/>
    <lineage>
        <taxon>unclassified sequences</taxon>
        <taxon>metagenomes</taxon>
        <taxon>ecological metagenomes</taxon>
    </lineage>
</organism>
<dbReference type="PANTHER" id="PTHR43475">
    <property type="entry name" value="METHYLTHIORIBOSE-1-PHOSPHATE ISOMERASE"/>
    <property type="match status" value="1"/>
</dbReference>
<dbReference type="InterPro" id="IPR000649">
    <property type="entry name" value="IF-2B-related"/>
</dbReference>
<comment type="caution">
    <text evidence="2">The sequence shown here is derived from an EMBL/GenBank/DDBJ whole genome shotgun (WGS) entry which is preliminary data.</text>
</comment>
<dbReference type="EMBL" id="BARS01042769">
    <property type="protein sequence ID" value="GAG32368.1"/>
    <property type="molecule type" value="Genomic_DNA"/>
</dbReference>
<dbReference type="InterPro" id="IPR037171">
    <property type="entry name" value="NagB/RpiA_transferase-like"/>
</dbReference>
<accession>X0X6S8</accession>
<dbReference type="PANTHER" id="PTHR43475:SF1">
    <property type="entry name" value="METHYLTHIORIBOSE-1-PHOSPHATE ISOMERASE"/>
    <property type="match status" value="1"/>
</dbReference>
<dbReference type="InterPro" id="IPR011559">
    <property type="entry name" value="Initiation_fac_2B_a/b/d"/>
</dbReference>
<dbReference type="InterPro" id="IPR042529">
    <property type="entry name" value="IF_2B-like_C"/>
</dbReference>
<feature type="non-terminal residue" evidence="2">
    <location>
        <position position="1"/>
    </location>
</feature>
<dbReference type="GO" id="GO:0046523">
    <property type="term" value="F:S-methyl-5-thioribose-1-phosphate isomerase activity"/>
    <property type="evidence" value="ECO:0007669"/>
    <property type="project" value="TreeGrafter"/>
</dbReference>
<proteinExistence type="predicted"/>
<dbReference type="Gene3D" id="1.20.120.420">
    <property type="entry name" value="translation initiation factor eif-2b, domain 1"/>
    <property type="match status" value="1"/>
</dbReference>
<protein>
    <recommendedName>
        <fullName evidence="3">S-methyl-5-thioribose-1-phosphate isomerase</fullName>
    </recommendedName>
</protein>
<dbReference type="FunFam" id="3.40.50.10470:FF:000006">
    <property type="entry name" value="Methylthioribose-1-phosphate isomerase"/>
    <property type="match status" value="1"/>
</dbReference>
<keyword evidence="1" id="KW-0413">Isomerase</keyword>
<dbReference type="GO" id="GO:0019509">
    <property type="term" value="P:L-methionine salvage from methylthioadenosine"/>
    <property type="evidence" value="ECO:0007669"/>
    <property type="project" value="TreeGrafter"/>
</dbReference>
<dbReference type="Gene3D" id="3.40.50.10470">
    <property type="entry name" value="Translation initiation factor eif-2b, domain 2"/>
    <property type="match status" value="1"/>
</dbReference>
<gene>
    <name evidence="2" type="ORF">S01H1_64846</name>
</gene>